<sequence length="351" mass="36797">MDPHSAAFSLPPLLSTPLPDLATLQAAAHVVALPLNTRFRGVTHREAMLFHGPSGWSEFAPFLEYQPAEAAQWLAAAINHGWGAQPAIYRDAVPVNASVPAVDPADVRAVLQRFPGCTTVKLKVAERGQTLRDDVARVRAVHADFARRDLPPPLLRLDANGGWDVHTALAAARELAPYHLDYLEQPCATVAELAELRAQLQAAGLAVRVAADESIRKASDPLAVARANAADLLVVKAAPLGGAARALQLVAAAGLPAVVSSALDTSVGIAAGVQLAAALPPHLFGGACGLGTAALLQADVTREPLLPVAGQLPVVAAQPDAALLREYAVDPARRRWWFDRLAACYEVLAAA</sequence>
<dbReference type="RefSeq" id="WP_343048785.1">
    <property type="nucleotide sequence ID" value="NZ_JACIFD010000006.1"/>
</dbReference>
<dbReference type="GO" id="GO:0009234">
    <property type="term" value="P:menaquinone biosynthetic process"/>
    <property type="evidence" value="ECO:0007669"/>
    <property type="project" value="UniProtKB-UniRule"/>
</dbReference>
<evidence type="ECO:0000256" key="2">
    <source>
        <dbReference type="ARBA" id="ARBA00022842"/>
    </source>
</evidence>
<dbReference type="PROSITE" id="PS00909">
    <property type="entry name" value="MR_MLE_2"/>
    <property type="match status" value="1"/>
</dbReference>
<protein>
    <recommendedName>
        <fullName evidence="4">o-succinylbenzoate synthase</fullName>
        <shortName evidence="4">OSB synthase</shortName>
        <shortName evidence="4">OSBS</shortName>
        <ecNumber evidence="4">4.2.1.113</ecNumber>
    </recommendedName>
    <alternativeName>
        <fullName evidence="4">4-(2'-carboxyphenyl)-4-oxybutyric acid synthase</fullName>
    </alternativeName>
    <alternativeName>
        <fullName evidence="4">o-succinylbenzoic acid synthase</fullName>
    </alternativeName>
</protein>
<organism evidence="6 7">
    <name type="scientific">Canibacter oris</name>
    <dbReference type="NCBI Taxonomy" id="1365628"/>
    <lineage>
        <taxon>Bacteria</taxon>
        <taxon>Bacillati</taxon>
        <taxon>Actinomycetota</taxon>
        <taxon>Actinomycetes</taxon>
        <taxon>Micrococcales</taxon>
        <taxon>Microbacteriaceae</taxon>
        <taxon>Canibacter</taxon>
    </lineage>
</organism>
<dbReference type="InterPro" id="IPR036849">
    <property type="entry name" value="Enolase-like_C_sf"/>
</dbReference>
<accession>A0A840DN27</accession>
<dbReference type="UniPathway" id="UPA00079"/>
<keyword evidence="4" id="KW-0474">Menaquinone biosynthesis</keyword>
<evidence type="ECO:0000256" key="1">
    <source>
        <dbReference type="ARBA" id="ARBA00022723"/>
    </source>
</evidence>
<dbReference type="AlphaFoldDB" id="A0A840DN27"/>
<dbReference type="InterPro" id="IPR018110">
    <property type="entry name" value="Mandel_Rmase/mucon_lact_enz_CS"/>
</dbReference>
<keyword evidence="1 4" id="KW-0479">Metal-binding</keyword>
<dbReference type="PANTHER" id="PTHR48073">
    <property type="entry name" value="O-SUCCINYLBENZOATE SYNTHASE-RELATED"/>
    <property type="match status" value="1"/>
</dbReference>
<dbReference type="Pfam" id="PF13378">
    <property type="entry name" value="MR_MLE_C"/>
    <property type="match status" value="1"/>
</dbReference>
<evidence type="ECO:0000256" key="4">
    <source>
        <dbReference type="HAMAP-Rule" id="MF_00470"/>
    </source>
</evidence>
<dbReference type="GO" id="GO:0043748">
    <property type="term" value="F:O-succinylbenzoate synthase activity"/>
    <property type="evidence" value="ECO:0007669"/>
    <property type="project" value="UniProtKB-EC"/>
</dbReference>
<dbReference type="Proteomes" id="UP000571183">
    <property type="component" value="Unassembled WGS sequence"/>
</dbReference>
<dbReference type="EMBL" id="JACIFD010000006">
    <property type="protein sequence ID" value="MBB4071457.1"/>
    <property type="molecule type" value="Genomic_DNA"/>
</dbReference>
<dbReference type="SFLD" id="SFLDS00001">
    <property type="entry name" value="Enolase"/>
    <property type="match status" value="1"/>
</dbReference>
<evidence type="ECO:0000259" key="5">
    <source>
        <dbReference type="SMART" id="SM00922"/>
    </source>
</evidence>
<comment type="function">
    <text evidence="4">Converts 2-succinyl-6-hydroxy-2,4-cyclohexadiene-1-carboxylate (SHCHC) to 2-succinylbenzoate (OSB).</text>
</comment>
<comment type="catalytic activity">
    <reaction evidence="4">
        <text>(1R,6R)-6-hydroxy-2-succinyl-cyclohexa-2,4-diene-1-carboxylate = 2-succinylbenzoate + H2O</text>
        <dbReference type="Rhea" id="RHEA:10196"/>
        <dbReference type="ChEBI" id="CHEBI:15377"/>
        <dbReference type="ChEBI" id="CHEBI:18325"/>
        <dbReference type="ChEBI" id="CHEBI:58689"/>
        <dbReference type="EC" id="4.2.1.113"/>
    </reaction>
</comment>
<dbReference type="InterPro" id="IPR029065">
    <property type="entry name" value="Enolase_C-like"/>
</dbReference>
<dbReference type="InterPro" id="IPR010196">
    <property type="entry name" value="OSB_synthase_MenC1"/>
</dbReference>
<keyword evidence="3 4" id="KW-0456">Lyase</keyword>
<evidence type="ECO:0000313" key="6">
    <source>
        <dbReference type="EMBL" id="MBB4071457.1"/>
    </source>
</evidence>
<comment type="similarity">
    <text evidence="4">Belongs to the mandelate racemase/muconate lactonizing enzyme family. MenC type 1 subfamily.</text>
</comment>
<dbReference type="HAMAP" id="MF_00470">
    <property type="entry name" value="MenC_1"/>
    <property type="match status" value="1"/>
</dbReference>
<dbReference type="PANTHER" id="PTHR48073:SF2">
    <property type="entry name" value="O-SUCCINYLBENZOATE SYNTHASE"/>
    <property type="match status" value="1"/>
</dbReference>
<dbReference type="NCBIfam" id="NF002782">
    <property type="entry name" value="PRK02901.1"/>
    <property type="match status" value="1"/>
</dbReference>
<dbReference type="GO" id="GO:0000287">
    <property type="term" value="F:magnesium ion binding"/>
    <property type="evidence" value="ECO:0007669"/>
    <property type="project" value="UniProtKB-UniRule"/>
</dbReference>
<reference evidence="6" key="1">
    <citation type="submission" date="2020-08" db="EMBL/GenBank/DDBJ databases">
        <title>Sequencing the genomes of 1000 actinobacteria strains.</title>
        <authorList>
            <person name="Klenk H.-P."/>
        </authorList>
    </citation>
    <scope>NUCLEOTIDE SEQUENCE [LARGE SCALE GENOMIC DNA]</scope>
    <source>
        <strain evidence="6">DSM 27064</strain>
    </source>
</reference>
<keyword evidence="2 4" id="KW-0460">Magnesium</keyword>
<feature type="binding site" evidence="4">
    <location>
        <position position="158"/>
    </location>
    <ligand>
        <name>Mg(2+)</name>
        <dbReference type="ChEBI" id="CHEBI:18420"/>
    </ligand>
</feature>
<comment type="cofactor">
    <cofactor evidence="4">
        <name>a divalent metal cation</name>
        <dbReference type="ChEBI" id="CHEBI:60240"/>
    </cofactor>
</comment>
<dbReference type="SFLD" id="SFLDF00009">
    <property type="entry name" value="o-succinylbenzoate_synthase"/>
    <property type="match status" value="1"/>
</dbReference>
<dbReference type="EC" id="4.2.1.113" evidence="4"/>
<name>A0A840DN27_9MICO</name>
<evidence type="ECO:0000313" key="7">
    <source>
        <dbReference type="Proteomes" id="UP000571183"/>
    </source>
</evidence>
<feature type="active site" description="Proton acceptor" evidence="4">
    <location>
        <position position="236"/>
    </location>
</feature>
<keyword evidence="7" id="KW-1185">Reference proteome</keyword>
<dbReference type="GO" id="GO:0009063">
    <property type="term" value="P:amino acid catabolic process"/>
    <property type="evidence" value="ECO:0007669"/>
    <property type="project" value="InterPro"/>
</dbReference>
<comment type="pathway">
    <text evidence="4">Quinol/quinone metabolism; menaquinone biosynthesis.</text>
</comment>
<dbReference type="InterPro" id="IPR013342">
    <property type="entry name" value="Mandelate_racemase_C"/>
</dbReference>
<feature type="binding site" evidence="4">
    <location>
        <position position="212"/>
    </location>
    <ligand>
        <name>Mg(2+)</name>
        <dbReference type="ChEBI" id="CHEBI:18420"/>
    </ligand>
</feature>
<dbReference type="CDD" id="cd03320">
    <property type="entry name" value="OSBS"/>
    <property type="match status" value="1"/>
</dbReference>
<dbReference type="SMART" id="SM00922">
    <property type="entry name" value="MR_MLE"/>
    <property type="match status" value="1"/>
</dbReference>
<feature type="domain" description="Mandelate racemase/muconate lactonizing enzyme C-terminal" evidence="5">
    <location>
        <begin position="104"/>
        <end position="203"/>
    </location>
</feature>
<dbReference type="UniPathway" id="UPA01057">
    <property type="reaction ID" value="UER00165"/>
</dbReference>
<dbReference type="Pfam" id="PF18374">
    <property type="entry name" value="Enolase_like_N"/>
    <property type="match status" value="1"/>
</dbReference>
<feature type="active site" description="Proton donor" evidence="4">
    <location>
        <position position="123"/>
    </location>
</feature>
<feature type="binding site" evidence="4">
    <location>
        <position position="184"/>
    </location>
    <ligand>
        <name>Mg(2+)</name>
        <dbReference type="ChEBI" id="CHEBI:18420"/>
    </ligand>
</feature>
<dbReference type="SFLD" id="SFLDG00180">
    <property type="entry name" value="muconate_cycloisomerase"/>
    <property type="match status" value="1"/>
</dbReference>
<dbReference type="SUPFAM" id="SSF51604">
    <property type="entry name" value="Enolase C-terminal domain-like"/>
    <property type="match status" value="1"/>
</dbReference>
<dbReference type="Gene3D" id="3.20.20.120">
    <property type="entry name" value="Enolase-like C-terminal domain"/>
    <property type="match status" value="1"/>
</dbReference>
<proteinExistence type="inferred from homology"/>
<evidence type="ECO:0000256" key="3">
    <source>
        <dbReference type="ARBA" id="ARBA00023239"/>
    </source>
</evidence>
<comment type="pathway">
    <text evidence="4">Quinol/quinone metabolism; 1,4-dihydroxy-2-naphthoate biosynthesis; 1,4-dihydroxy-2-naphthoate from chorismate: step 4/7.</text>
</comment>
<comment type="caution">
    <text evidence="6">The sequence shown here is derived from an EMBL/GenBank/DDBJ whole genome shotgun (WGS) entry which is preliminary data.</text>
</comment>
<gene>
    <name evidence="4" type="primary">menC</name>
    <name evidence="6" type="ORF">F5897_000761</name>
</gene>